<evidence type="ECO:0000313" key="1">
    <source>
        <dbReference type="EMBL" id="CAG8811362.1"/>
    </source>
</evidence>
<keyword evidence="2" id="KW-1185">Reference proteome</keyword>
<accession>A0A9N9K6I7</accession>
<dbReference type="AlphaFoldDB" id="A0A9N9K6I7"/>
<dbReference type="Proteomes" id="UP000789405">
    <property type="component" value="Unassembled WGS sequence"/>
</dbReference>
<comment type="caution">
    <text evidence="1">The sequence shown here is derived from an EMBL/GenBank/DDBJ whole genome shotgun (WGS) entry which is preliminary data.</text>
</comment>
<proteinExistence type="predicted"/>
<dbReference type="OrthoDB" id="10647412at2759"/>
<feature type="non-terminal residue" evidence="1">
    <location>
        <position position="1"/>
    </location>
</feature>
<name>A0A9N9K6I7_9GLOM</name>
<organism evidence="1 2">
    <name type="scientific">Dentiscutata erythropus</name>
    <dbReference type="NCBI Taxonomy" id="1348616"/>
    <lineage>
        <taxon>Eukaryota</taxon>
        <taxon>Fungi</taxon>
        <taxon>Fungi incertae sedis</taxon>
        <taxon>Mucoromycota</taxon>
        <taxon>Glomeromycotina</taxon>
        <taxon>Glomeromycetes</taxon>
        <taxon>Diversisporales</taxon>
        <taxon>Gigasporaceae</taxon>
        <taxon>Dentiscutata</taxon>
    </lineage>
</organism>
<dbReference type="EMBL" id="CAJVPY010047451">
    <property type="protein sequence ID" value="CAG8811362.1"/>
    <property type="molecule type" value="Genomic_DNA"/>
</dbReference>
<reference evidence="1" key="1">
    <citation type="submission" date="2021-06" db="EMBL/GenBank/DDBJ databases">
        <authorList>
            <person name="Kallberg Y."/>
            <person name="Tangrot J."/>
            <person name="Rosling A."/>
        </authorList>
    </citation>
    <scope>NUCLEOTIDE SEQUENCE</scope>
    <source>
        <strain evidence="1">MA453B</strain>
    </source>
</reference>
<gene>
    <name evidence="1" type="ORF">DERYTH_LOCUS25452</name>
</gene>
<evidence type="ECO:0000313" key="2">
    <source>
        <dbReference type="Proteomes" id="UP000789405"/>
    </source>
</evidence>
<sequence length="51" mass="6122">PIEKISKRQFKEMICKRTSEVAGIFEDNQINAFKNIKDTQKWQKTTHDRKI</sequence>
<protein>
    <submittedName>
        <fullName evidence="1">8969_t:CDS:1</fullName>
    </submittedName>
</protein>